<dbReference type="InterPro" id="IPR050250">
    <property type="entry name" value="Macrolide_Exporter_MacB"/>
</dbReference>
<feature type="domain" description="ABC3 transporter permease C-terminal" evidence="7">
    <location>
        <begin position="677"/>
        <end position="790"/>
    </location>
</feature>
<dbReference type="GO" id="GO:0005886">
    <property type="term" value="C:plasma membrane"/>
    <property type="evidence" value="ECO:0007669"/>
    <property type="project" value="UniProtKB-SubCell"/>
</dbReference>
<protein>
    <submittedName>
        <fullName evidence="9">ABC transporter permease</fullName>
    </submittedName>
</protein>
<evidence type="ECO:0000256" key="5">
    <source>
        <dbReference type="ARBA" id="ARBA00023136"/>
    </source>
</evidence>
<dbReference type="PANTHER" id="PTHR30572:SF18">
    <property type="entry name" value="ABC-TYPE MACROLIDE FAMILY EXPORT SYSTEM PERMEASE COMPONENT 2"/>
    <property type="match status" value="1"/>
</dbReference>
<feature type="transmembrane region" description="Helical" evidence="6">
    <location>
        <begin position="271"/>
        <end position="294"/>
    </location>
</feature>
<feature type="transmembrane region" description="Helical" evidence="6">
    <location>
        <begin position="674"/>
        <end position="696"/>
    </location>
</feature>
<keyword evidence="2" id="KW-1003">Cell membrane</keyword>
<evidence type="ECO:0000256" key="1">
    <source>
        <dbReference type="ARBA" id="ARBA00004651"/>
    </source>
</evidence>
<feature type="transmembrane region" description="Helical" evidence="6">
    <location>
        <begin position="357"/>
        <end position="381"/>
    </location>
</feature>
<evidence type="ECO:0000313" key="10">
    <source>
        <dbReference type="Proteomes" id="UP000717835"/>
    </source>
</evidence>
<evidence type="ECO:0000313" key="9">
    <source>
        <dbReference type="EMBL" id="HJF92613.1"/>
    </source>
</evidence>
<gene>
    <name evidence="9" type="ORF">K8W02_09565</name>
</gene>
<evidence type="ECO:0000259" key="7">
    <source>
        <dbReference type="Pfam" id="PF02687"/>
    </source>
</evidence>
<dbReference type="Pfam" id="PF12704">
    <property type="entry name" value="MacB_PCD"/>
    <property type="match status" value="1"/>
</dbReference>
<feature type="transmembrane region" description="Helical" evidence="6">
    <location>
        <begin position="726"/>
        <end position="746"/>
    </location>
</feature>
<keyword evidence="3 6" id="KW-0812">Transmembrane</keyword>
<feature type="domain" description="MacB-like periplasmic core" evidence="8">
    <location>
        <begin position="18"/>
        <end position="194"/>
    </location>
</feature>
<keyword evidence="5 6" id="KW-0472">Membrane</keyword>
<dbReference type="InterPro" id="IPR003838">
    <property type="entry name" value="ABC3_permease_C"/>
</dbReference>
<dbReference type="InterPro" id="IPR025857">
    <property type="entry name" value="MacB_PCD"/>
</dbReference>
<keyword evidence="4 6" id="KW-1133">Transmembrane helix</keyword>
<comment type="subcellular location">
    <subcellularLocation>
        <location evidence="1">Cell membrane</location>
        <topology evidence="1">Multi-pass membrane protein</topology>
    </subcellularLocation>
</comment>
<feature type="transmembrane region" description="Helical" evidence="6">
    <location>
        <begin position="315"/>
        <end position="337"/>
    </location>
</feature>
<evidence type="ECO:0000256" key="6">
    <source>
        <dbReference type="SAM" id="Phobius"/>
    </source>
</evidence>
<dbReference type="PANTHER" id="PTHR30572">
    <property type="entry name" value="MEMBRANE COMPONENT OF TRANSPORTER-RELATED"/>
    <property type="match status" value="1"/>
</dbReference>
<feature type="transmembrane region" description="Helical" evidence="6">
    <location>
        <begin position="20"/>
        <end position="39"/>
    </location>
</feature>
<organism evidence="9 10">
    <name type="scientific">Mediterranea massiliensis</name>
    <dbReference type="NCBI Taxonomy" id="1841865"/>
    <lineage>
        <taxon>Bacteria</taxon>
        <taxon>Pseudomonadati</taxon>
        <taxon>Bacteroidota</taxon>
        <taxon>Bacteroidia</taxon>
        <taxon>Bacteroidales</taxon>
        <taxon>Bacteroidaceae</taxon>
        <taxon>Mediterranea</taxon>
    </lineage>
</organism>
<dbReference type="AlphaFoldDB" id="A0A921HXA8"/>
<feature type="transmembrane region" description="Helical" evidence="6">
    <location>
        <begin position="407"/>
        <end position="426"/>
    </location>
</feature>
<dbReference type="Proteomes" id="UP000717835">
    <property type="component" value="Unassembled WGS sequence"/>
</dbReference>
<feature type="domain" description="ABC3 transporter permease C-terminal" evidence="7">
    <location>
        <begin position="274"/>
        <end position="387"/>
    </location>
</feature>
<comment type="caution">
    <text evidence="9">The sequence shown here is derived from an EMBL/GenBank/DDBJ whole genome shotgun (WGS) entry which is preliminary data.</text>
</comment>
<evidence type="ECO:0000256" key="3">
    <source>
        <dbReference type="ARBA" id="ARBA00022692"/>
    </source>
</evidence>
<reference evidence="9" key="2">
    <citation type="submission" date="2021-09" db="EMBL/GenBank/DDBJ databases">
        <authorList>
            <person name="Gilroy R."/>
        </authorList>
    </citation>
    <scope>NUCLEOTIDE SEQUENCE</scope>
    <source>
        <strain evidence="9">CHK55-1828</strain>
    </source>
</reference>
<name>A0A921HXA8_9BACT</name>
<dbReference type="Pfam" id="PF02687">
    <property type="entry name" value="FtsX"/>
    <property type="match status" value="2"/>
</dbReference>
<dbReference type="GO" id="GO:0022857">
    <property type="term" value="F:transmembrane transporter activity"/>
    <property type="evidence" value="ECO:0007669"/>
    <property type="project" value="TreeGrafter"/>
</dbReference>
<dbReference type="EMBL" id="DYVX01000077">
    <property type="protein sequence ID" value="HJF92613.1"/>
    <property type="molecule type" value="Genomic_DNA"/>
</dbReference>
<sequence length="797" mass="90942">MKALLLSIRTILRFRTYTAINVLGLALSLGCVFVLVRYIHQERTVNHFVPEADRTFLTAVFKEGEPRGSLGESGDRNNDPNYRNPLDHPAVEAFSRFMMFDDDFVTKDDYRYAVNTMVVDSLFFDLIPYGCKEGSLQLKPDEALLTPQAALRIFGTEHAVGKELVTSSGKPVRVAGILKEPSTKSSFQFDVVLSVYLMKDWSRVAYEVVRLHCPEDGDEINRANRTPMQLICYGQQAVYYKLVPLKDFYLSREVSAYADSVTQGRSDVLRLLGLVAGLILLVGLLNYMNLYSVVMLKRGRELGMKKVLGAGKGQIFLQLYAENVCLNAAVVFLAWLLVEVTRWMVDAWFDIPVQGDLRFDLLLSAAVLFLLPLFTMLPPYWRYAHAAPMRSLSQVGVGGKATRSRTVFLFLQYVIAFCLTVAAIYLSRHLQFLLHTDVGYRTEDIIQCQFWKENPAAISNWEIGEQELKKKEAAFALLEKRIGESPLFTGMTYGIPPYDLQPDTRFRTDDGQEVEACHLWASREYMDFFGFRLLEGRRWNGEEDKYACKLIANRAFLQALHIRDWRTEKVTPNQRFWYRSGDNWNEVPSYDIIGVVDDFRTGHLSGGNQPVVFIYQDSWRDFTFLSIAPGKRKEAIAFLSDLYQEAVGRGDFEYSFITDEIARLHEEDRKVTRIVITFALIAIVIACLGLFGLSLYDIRQRYREIALRKVHGAQVADICRLLLRKYFVLLGAAFVTGAAVAYVAIHRYMENFPHHAPLSLWIFLVAGLTVAVIALLTVLWQIRRASQVNPAEVMKRE</sequence>
<feature type="transmembrane region" description="Helical" evidence="6">
    <location>
        <begin position="758"/>
        <end position="780"/>
    </location>
</feature>
<dbReference type="PROSITE" id="PS51257">
    <property type="entry name" value="PROKAR_LIPOPROTEIN"/>
    <property type="match status" value="1"/>
</dbReference>
<proteinExistence type="predicted"/>
<evidence type="ECO:0000256" key="2">
    <source>
        <dbReference type="ARBA" id="ARBA00022475"/>
    </source>
</evidence>
<accession>A0A921HXA8</accession>
<reference evidence="9" key="1">
    <citation type="journal article" date="2021" name="PeerJ">
        <title>Extensive microbial diversity within the chicken gut microbiome revealed by metagenomics and culture.</title>
        <authorList>
            <person name="Gilroy R."/>
            <person name="Ravi A."/>
            <person name="Getino M."/>
            <person name="Pursley I."/>
            <person name="Horton D.L."/>
            <person name="Alikhan N.F."/>
            <person name="Baker D."/>
            <person name="Gharbi K."/>
            <person name="Hall N."/>
            <person name="Watson M."/>
            <person name="Adriaenssens E.M."/>
            <person name="Foster-Nyarko E."/>
            <person name="Jarju S."/>
            <person name="Secka A."/>
            <person name="Antonio M."/>
            <person name="Oren A."/>
            <person name="Chaudhuri R.R."/>
            <person name="La Ragione R."/>
            <person name="Hildebrand F."/>
            <person name="Pallen M.J."/>
        </authorList>
    </citation>
    <scope>NUCLEOTIDE SEQUENCE</scope>
    <source>
        <strain evidence="9">CHK55-1828</strain>
    </source>
</reference>
<evidence type="ECO:0000259" key="8">
    <source>
        <dbReference type="Pfam" id="PF12704"/>
    </source>
</evidence>
<dbReference type="RefSeq" id="WP_276828342.1">
    <property type="nucleotide sequence ID" value="NZ_DYVX01000077.1"/>
</dbReference>
<evidence type="ECO:0000256" key="4">
    <source>
        <dbReference type="ARBA" id="ARBA00022989"/>
    </source>
</evidence>